<dbReference type="InterPro" id="IPR007138">
    <property type="entry name" value="ABM_dom"/>
</dbReference>
<dbReference type="eggNOG" id="ENOG502RF0Q">
    <property type="taxonomic scope" value="Eukaryota"/>
</dbReference>
<dbReference type="InterPro" id="IPR011008">
    <property type="entry name" value="Dimeric_a/b-barrel"/>
</dbReference>
<dbReference type="RefSeq" id="XP_067749994.1">
    <property type="nucleotide sequence ID" value="XM_067887405.1"/>
</dbReference>
<dbReference type="GeneID" id="94223219"/>
<dbReference type="EMBL" id="DS566536">
    <property type="status" value="NOT_ANNOTATED_CDS"/>
    <property type="molecule type" value="Genomic_DNA"/>
</dbReference>
<dbReference type="PANTHER" id="PTHR38052:SF1">
    <property type="entry name" value="ABM DOMAIN-CONTAINING PROTEIN"/>
    <property type="match status" value="1"/>
</dbReference>
<reference evidence="2" key="2">
    <citation type="submission" date="2015-06" db="UniProtKB">
        <authorList>
            <consortium name="EnsemblProtists"/>
        </authorList>
    </citation>
    <scope>IDENTIFICATION</scope>
    <source>
        <strain evidence="2">Pr102</strain>
    </source>
</reference>
<organism evidence="2 3">
    <name type="scientific">Phytophthora ramorum</name>
    <name type="common">Sudden oak death agent</name>
    <dbReference type="NCBI Taxonomy" id="164328"/>
    <lineage>
        <taxon>Eukaryota</taxon>
        <taxon>Sar</taxon>
        <taxon>Stramenopiles</taxon>
        <taxon>Oomycota</taxon>
        <taxon>Peronosporomycetes</taxon>
        <taxon>Peronosporales</taxon>
        <taxon>Peronosporaceae</taxon>
        <taxon>Phytophthora</taxon>
    </lineage>
</organism>
<dbReference type="Pfam" id="PF03992">
    <property type="entry name" value="ABM"/>
    <property type="match status" value="1"/>
</dbReference>
<protein>
    <recommendedName>
        <fullName evidence="1">ABM domain-containing protein</fullName>
    </recommendedName>
</protein>
<dbReference type="HOGENOM" id="CLU_154205_0_0_1"/>
<reference evidence="3" key="1">
    <citation type="journal article" date="2006" name="Science">
        <title>Phytophthora genome sequences uncover evolutionary origins and mechanisms of pathogenesis.</title>
        <authorList>
            <person name="Tyler B.M."/>
            <person name="Tripathy S."/>
            <person name="Zhang X."/>
            <person name="Dehal P."/>
            <person name="Jiang R.H."/>
            <person name="Aerts A."/>
            <person name="Arredondo F.D."/>
            <person name="Baxter L."/>
            <person name="Bensasson D."/>
            <person name="Beynon J.L."/>
            <person name="Chapman J."/>
            <person name="Damasceno C.M."/>
            <person name="Dorrance A.E."/>
            <person name="Dou D."/>
            <person name="Dickerman A.W."/>
            <person name="Dubchak I.L."/>
            <person name="Garbelotto M."/>
            <person name="Gijzen M."/>
            <person name="Gordon S.G."/>
            <person name="Govers F."/>
            <person name="Grunwald N.J."/>
            <person name="Huang W."/>
            <person name="Ivors K.L."/>
            <person name="Jones R.W."/>
            <person name="Kamoun S."/>
            <person name="Krampis K."/>
            <person name="Lamour K.H."/>
            <person name="Lee M.K."/>
            <person name="McDonald W.H."/>
            <person name="Medina M."/>
            <person name="Meijer H.J."/>
            <person name="Nordberg E.K."/>
            <person name="Maclean D.J."/>
            <person name="Ospina-Giraldo M.D."/>
            <person name="Morris P.F."/>
            <person name="Phuntumart V."/>
            <person name="Putnam N.H."/>
            <person name="Rash S."/>
            <person name="Rose J.K."/>
            <person name="Sakihama Y."/>
            <person name="Salamov A.A."/>
            <person name="Savidor A."/>
            <person name="Scheuring C.F."/>
            <person name="Smith B.M."/>
            <person name="Sobral B.W."/>
            <person name="Terry A."/>
            <person name="Torto-Alalibo T.A."/>
            <person name="Win J."/>
            <person name="Xu Z."/>
            <person name="Zhang H."/>
            <person name="Grigoriev I.V."/>
            <person name="Rokhsar D.S."/>
            <person name="Boore J.L."/>
        </authorList>
    </citation>
    <scope>NUCLEOTIDE SEQUENCE [LARGE SCALE GENOMIC DNA]</scope>
    <source>
        <strain evidence="3">Pr102</strain>
    </source>
</reference>
<dbReference type="VEuPathDB" id="FungiDB:KRP22_7497"/>
<evidence type="ECO:0000313" key="3">
    <source>
        <dbReference type="Proteomes" id="UP000005238"/>
    </source>
</evidence>
<dbReference type="Gene3D" id="3.30.70.100">
    <property type="match status" value="1"/>
</dbReference>
<dbReference type="InParanoid" id="H3GTU4"/>
<evidence type="ECO:0000313" key="2">
    <source>
        <dbReference type="EnsemblProtists" id="Phyra80591"/>
    </source>
</evidence>
<name>H3GTU4_PHYRM</name>
<dbReference type="RefSeq" id="XP_067749993.1">
    <property type="nucleotide sequence ID" value="XM_067887404.1"/>
</dbReference>
<dbReference type="PANTHER" id="PTHR38052">
    <property type="entry name" value="EXPRESSED PROTEIN"/>
    <property type="match status" value="1"/>
</dbReference>
<dbReference type="EMBL" id="DS566047">
    <property type="status" value="NOT_ANNOTATED_CDS"/>
    <property type="molecule type" value="Genomic_DNA"/>
</dbReference>
<dbReference type="OrthoDB" id="93251at2759"/>
<feature type="domain" description="ABM" evidence="1">
    <location>
        <begin position="3"/>
        <end position="79"/>
    </location>
</feature>
<dbReference type="EnsemblProtists" id="Phyra80592">
    <property type="protein sequence ID" value="Phyra80592"/>
    <property type="gene ID" value="Phyra80592"/>
</dbReference>
<dbReference type="GeneID" id="94223218"/>
<dbReference type="EnsemblProtists" id="Phyra80591">
    <property type="protein sequence ID" value="Phyra80591"/>
    <property type="gene ID" value="Phyra80591"/>
</dbReference>
<keyword evidence="3" id="KW-1185">Reference proteome</keyword>
<dbReference type="VEuPathDB" id="FungiDB:KRP23_2643"/>
<proteinExistence type="predicted"/>
<sequence length="101" mass="11531">MAFTIVINLYAKDGKDVEEQLRAKLIEASQAFSKHDGIIGWYPLQNTTDSRKWTVITRCEQESILDQHRELPESKAFMEALLPLLENGKDSVDPQVSKELL</sequence>
<dbReference type="VEuPathDB" id="FungiDB:KRP23_2642"/>
<dbReference type="EnsemblProtists" id="Phyra86219">
    <property type="protein sequence ID" value="Phyra86219"/>
    <property type="gene ID" value="Phyra86219"/>
</dbReference>
<dbReference type="STRING" id="164328.H3GTU4"/>
<accession>H3GTU4</accession>
<evidence type="ECO:0000259" key="1">
    <source>
        <dbReference type="Pfam" id="PF03992"/>
    </source>
</evidence>
<dbReference type="SUPFAM" id="SSF54909">
    <property type="entry name" value="Dimeric alpha+beta barrel"/>
    <property type="match status" value="1"/>
</dbReference>
<dbReference type="Proteomes" id="UP000005238">
    <property type="component" value="Unassembled WGS sequence"/>
</dbReference>
<dbReference type="AlphaFoldDB" id="H3GTU4"/>
<dbReference type="VEuPathDB" id="FungiDB:KRP22_7496"/>